<dbReference type="InterPro" id="IPR005338">
    <property type="entry name" value="Anhydro_N_Ac-Mur_kinase"/>
</dbReference>
<reference evidence="1 2" key="1">
    <citation type="journal article" date="2015" name="Int. J. Syst. Evol. Microbiol.">
        <title>Hyunsoonleella pacifica sp. nov., isolated from seawater of South Pacific Gyre.</title>
        <authorList>
            <person name="Gao X."/>
            <person name="Zhang Z."/>
            <person name="Dai X."/>
            <person name="Zhang X.H."/>
        </authorList>
    </citation>
    <scope>NUCLEOTIDE SEQUENCE [LARGE SCALE GENOMIC DNA]</scope>
    <source>
        <strain evidence="1 2">SW033</strain>
    </source>
</reference>
<keyword evidence="1" id="KW-0418">Kinase</keyword>
<dbReference type="PANTHER" id="PTHR30605">
    <property type="entry name" value="ANHYDRO-N-ACETYLMURAMIC ACID KINASE"/>
    <property type="match status" value="1"/>
</dbReference>
<dbReference type="GO" id="GO:0005524">
    <property type="term" value="F:ATP binding"/>
    <property type="evidence" value="ECO:0007669"/>
    <property type="project" value="InterPro"/>
</dbReference>
<dbReference type="RefSeq" id="WP_130938454.1">
    <property type="nucleotide sequence ID" value="NZ_BMEE01000008.1"/>
</dbReference>
<gene>
    <name evidence="1" type="ORF">EYD46_17410</name>
</gene>
<dbReference type="OrthoDB" id="9763949at2"/>
<protein>
    <submittedName>
        <fullName evidence="1">Anhydro-N-acetylmuramic acid kinase</fullName>
        <ecNumber evidence="1">2.7.1.170</ecNumber>
    </submittedName>
</protein>
<sequence length="356" mass="40035">MIKETYDVIGVMSGTSLDGIDLVYVNFKYQQSWSFKITFFETIPYNAEWKHILSNLINYEKEELNEIDKKYTVFLSDVIKKFISKNGINIIDVISSHGHTALHSPDEGYTYQIGNLPVLAENLGIKVVCDFRVQDVALGGQGAPLVPIGDKLLFFKYDFCLNLGGFANISTFIDSDYIAYDICPVNIVLNYYTRQLGLDYDNKGSLASAGKINKELLDSLNNLDFYHLSFPKSLGIEWVKSFIFPLLDSFKLTVNDVLCTFCEHIAIQISESINSKKNASVLVTGGGAYNDYLIDRMKYHTKNDIILPDTTTIEFKEALIFALLGVLKLRNEINCLKTVTGANKNHSSGVVYEPEI</sequence>
<keyword evidence="2" id="KW-1185">Reference proteome</keyword>
<comment type="caution">
    <text evidence="1">The sequence shown here is derived from an EMBL/GenBank/DDBJ whole genome shotgun (WGS) entry which is preliminary data.</text>
</comment>
<proteinExistence type="predicted"/>
<keyword evidence="1" id="KW-0808">Transferase</keyword>
<dbReference type="Proteomes" id="UP000292372">
    <property type="component" value="Unassembled WGS sequence"/>
</dbReference>
<dbReference type="GO" id="GO:0016773">
    <property type="term" value="F:phosphotransferase activity, alcohol group as acceptor"/>
    <property type="evidence" value="ECO:0007669"/>
    <property type="project" value="InterPro"/>
</dbReference>
<dbReference type="Pfam" id="PF03702">
    <property type="entry name" value="AnmK"/>
    <property type="match status" value="1"/>
</dbReference>
<dbReference type="GO" id="GO:0006040">
    <property type="term" value="P:amino sugar metabolic process"/>
    <property type="evidence" value="ECO:0007669"/>
    <property type="project" value="InterPro"/>
</dbReference>
<dbReference type="NCBIfam" id="NF007144">
    <property type="entry name" value="PRK09585.2-3"/>
    <property type="match status" value="1"/>
</dbReference>
<dbReference type="GO" id="GO:0009254">
    <property type="term" value="P:peptidoglycan turnover"/>
    <property type="evidence" value="ECO:0007669"/>
    <property type="project" value="InterPro"/>
</dbReference>
<dbReference type="AlphaFoldDB" id="A0A4Q9FIE5"/>
<dbReference type="InterPro" id="IPR043129">
    <property type="entry name" value="ATPase_NBD"/>
</dbReference>
<evidence type="ECO:0000313" key="1">
    <source>
        <dbReference type="EMBL" id="TBN12494.1"/>
    </source>
</evidence>
<dbReference type="Gene3D" id="3.30.420.40">
    <property type="match status" value="2"/>
</dbReference>
<dbReference type="EMBL" id="SIRS01000008">
    <property type="protein sequence ID" value="TBN12494.1"/>
    <property type="molecule type" value="Genomic_DNA"/>
</dbReference>
<dbReference type="PANTHER" id="PTHR30605:SF0">
    <property type="entry name" value="ANHYDRO-N-ACETYLMURAMIC ACID KINASE"/>
    <property type="match status" value="1"/>
</dbReference>
<dbReference type="EC" id="2.7.1.170" evidence="1"/>
<organism evidence="1 2">
    <name type="scientific">Hyunsoonleella pacifica</name>
    <dbReference type="NCBI Taxonomy" id="1080224"/>
    <lineage>
        <taxon>Bacteria</taxon>
        <taxon>Pseudomonadati</taxon>
        <taxon>Bacteroidota</taxon>
        <taxon>Flavobacteriia</taxon>
        <taxon>Flavobacteriales</taxon>
        <taxon>Flavobacteriaceae</taxon>
    </lineage>
</organism>
<evidence type="ECO:0000313" key="2">
    <source>
        <dbReference type="Proteomes" id="UP000292372"/>
    </source>
</evidence>
<dbReference type="GO" id="GO:0016301">
    <property type="term" value="F:kinase activity"/>
    <property type="evidence" value="ECO:0007669"/>
    <property type="project" value="UniProtKB-KW"/>
</dbReference>
<name>A0A4Q9FIE5_9FLAO</name>
<accession>A0A4Q9FIE5</accession>
<dbReference type="SUPFAM" id="SSF53067">
    <property type="entry name" value="Actin-like ATPase domain"/>
    <property type="match status" value="1"/>
</dbReference>